<dbReference type="RefSeq" id="WP_183592678.1">
    <property type="nucleotide sequence ID" value="NZ_JACHWR010000002.1"/>
</dbReference>
<dbReference type="InterPro" id="IPR043149">
    <property type="entry name" value="TagF_N"/>
</dbReference>
<keyword evidence="3" id="KW-1003">Cell membrane</keyword>
<dbReference type="Gene3D" id="3.40.50.11820">
    <property type="match status" value="1"/>
</dbReference>
<comment type="similarity">
    <text evidence="2">Belongs to the CDP-glycerol glycerophosphotransferase family.</text>
</comment>
<gene>
    <name evidence="7" type="ORF">FHU40_002559</name>
</gene>
<keyword evidence="8" id="KW-1185">Reference proteome</keyword>
<organism evidence="7 8">
    <name type="scientific">Nocardioides soli</name>
    <dbReference type="NCBI Taxonomy" id="1036020"/>
    <lineage>
        <taxon>Bacteria</taxon>
        <taxon>Bacillati</taxon>
        <taxon>Actinomycetota</taxon>
        <taxon>Actinomycetes</taxon>
        <taxon>Propionibacteriales</taxon>
        <taxon>Nocardioidaceae</taxon>
        <taxon>Nocardioides</taxon>
    </lineage>
</organism>
<evidence type="ECO:0000256" key="3">
    <source>
        <dbReference type="ARBA" id="ARBA00022475"/>
    </source>
</evidence>
<dbReference type="Pfam" id="PF04464">
    <property type="entry name" value="Glyphos_transf"/>
    <property type="match status" value="1"/>
</dbReference>
<dbReference type="InterPro" id="IPR051612">
    <property type="entry name" value="Teichoic_Acid_Biosynth"/>
</dbReference>
<reference evidence="7 8" key="1">
    <citation type="submission" date="2020-08" db="EMBL/GenBank/DDBJ databases">
        <title>Sequencing the genomes of 1000 actinobacteria strains.</title>
        <authorList>
            <person name="Klenk H.-P."/>
        </authorList>
    </citation>
    <scope>NUCLEOTIDE SEQUENCE [LARGE SCALE GENOMIC DNA]</scope>
    <source>
        <strain evidence="7 8">DSM 105498</strain>
    </source>
</reference>
<comment type="subcellular location">
    <subcellularLocation>
        <location evidence="1">Cell membrane</location>
        <topology evidence="1">Peripheral membrane protein</topology>
    </subcellularLocation>
</comment>
<evidence type="ECO:0000256" key="6">
    <source>
        <dbReference type="ARBA" id="ARBA00023136"/>
    </source>
</evidence>
<dbReference type="PANTHER" id="PTHR37316">
    <property type="entry name" value="TEICHOIC ACID GLYCEROL-PHOSPHATE PRIMASE"/>
    <property type="match status" value="1"/>
</dbReference>
<evidence type="ECO:0000313" key="8">
    <source>
        <dbReference type="Proteomes" id="UP000589626"/>
    </source>
</evidence>
<dbReference type="Proteomes" id="UP000589626">
    <property type="component" value="Unassembled WGS sequence"/>
</dbReference>
<keyword evidence="5" id="KW-0777">Teichoic acid biosynthesis</keyword>
<proteinExistence type="inferred from homology"/>
<keyword evidence="4 7" id="KW-0808">Transferase</keyword>
<evidence type="ECO:0000256" key="2">
    <source>
        <dbReference type="ARBA" id="ARBA00010488"/>
    </source>
</evidence>
<dbReference type="InterPro" id="IPR043148">
    <property type="entry name" value="TagF_C"/>
</dbReference>
<dbReference type="AlphaFoldDB" id="A0A7W4VVV1"/>
<evidence type="ECO:0000256" key="5">
    <source>
        <dbReference type="ARBA" id="ARBA00022944"/>
    </source>
</evidence>
<comment type="caution">
    <text evidence="7">The sequence shown here is derived from an EMBL/GenBank/DDBJ whole genome shotgun (WGS) entry which is preliminary data.</text>
</comment>
<name>A0A7W4VVV1_9ACTN</name>
<evidence type="ECO:0000256" key="4">
    <source>
        <dbReference type="ARBA" id="ARBA00022679"/>
    </source>
</evidence>
<keyword evidence="6" id="KW-0472">Membrane</keyword>
<dbReference type="GO" id="GO:0047355">
    <property type="term" value="F:CDP-glycerol glycerophosphotransferase activity"/>
    <property type="evidence" value="ECO:0007669"/>
    <property type="project" value="InterPro"/>
</dbReference>
<dbReference type="EMBL" id="JACHWR010000002">
    <property type="protein sequence ID" value="MBB3042741.1"/>
    <property type="molecule type" value="Genomic_DNA"/>
</dbReference>
<protein>
    <submittedName>
        <fullName evidence="7">CDP-glycerol glycerophosphotransferase (TagB/SpsB family)</fullName>
    </submittedName>
</protein>
<dbReference type="PANTHER" id="PTHR37316:SF3">
    <property type="entry name" value="TEICHOIC ACID GLYCEROL-PHOSPHATE TRANSFERASE"/>
    <property type="match status" value="1"/>
</dbReference>
<accession>A0A7W4VVV1</accession>
<dbReference type="GO" id="GO:0005886">
    <property type="term" value="C:plasma membrane"/>
    <property type="evidence" value="ECO:0007669"/>
    <property type="project" value="UniProtKB-SubCell"/>
</dbReference>
<sequence length="961" mass="103597">MLPGRVRRALGSALRSAGRPSVDVVVVVEPIDLPRLGEALRSVGAQHGPTPGVLLAPVAGAAVHAGLGRLLDEQPTWQRAASAALTASAADLVLLLRGCDTLAPDAVRSAADRLGGAGEPAALPRLEQAGEPEPWLRRLQHADETLEVRLAGAVVRRAAWGGRTLTEHDDWLCSPTLAGLVAEHGAPVALPAPGVTWYPDHGTRAYGATPSLLPGLGQRLEQWSRVEGRLGGDPRLAERWRRTVVGFELPRLLQDAERAAETQWSELRRVAERATADAGWTAGVGAAARALVALAAAGRRTDLEAVAAELLGLGDDLRTERRGGEVLAVWPVAGLADEVRRLDESETAPIARVARTGAGRTELWLGVPGVDLADPATVVEVRDARGAALPVTVLDPGEATRWWDRRFQAAVAVRAEVSGPAGLEVTVRAGELTRTARVDVPAAVAPSPGPVTVAGLDVVDDGLLLTATGRVDDLRVLRRGDVPIPVPVRRDGDRVAVALETDVLGRATALPPGSYRIVAGEANVAVTGDLRARLPAEHRTASHRVRAHLGPRGGLVVELGPPLADDEAGRRAQERLQAAYRLDDRPLDPGLVYFESYAGRTATDSPRAIFEELRGRRRDLRLVWGVADAGQRAPDGAEQVLLRSRQWYDVLARARALVVNTDTDAWFRRRPDQYLLQTFHGYPSKAMGASQWQAQHYPPAKVRELRARGVDTWSAILTPTPEMTRLYREQYSYAGPALEHGYPRDDALVGPDAADRRAAARHLLGIRADQTAVLYAPTWREHLAFRPRGARMTEHLDLARAAAALGDRFVLLLRGHRFHTPAPVEVGGARVVDVTAYPEVNDLILAADASVLDYSSMRFDVALTGRPMVFLVPDLDDYARGSRRFLFPFEESAPGPLVVDTGGVVEQLLDPSLAERWAGPIAEFNARWNPFQDGRSSVRVVDALAEVLAREADAGRRGPSR</sequence>
<dbReference type="Gene3D" id="3.40.50.12580">
    <property type="match status" value="1"/>
</dbReference>
<evidence type="ECO:0000256" key="1">
    <source>
        <dbReference type="ARBA" id="ARBA00004202"/>
    </source>
</evidence>
<dbReference type="GO" id="GO:0019350">
    <property type="term" value="P:teichoic acid biosynthetic process"/>
    <property type="evidence" value="ECO:0007669"/>
    <property type="project" value="UniProtKB-KW"/>
</dbReference>
<dbReference type="SUPFAM" id="SSF53756">
    <property type="entry name" value="UDP-Glycosyltransferase/glycogen phosphorylase"/>
    <property type="match status" value="1"/>
</dbReference>
<dbReference type="InterPro" id="IPR007554">
    <property type="entry name" value="Glycerophosphate_synth"/>
</dbReference>
<evidence type="ECO:0000313" key="7">
    <source>
        <dbReference type="EMBL" id="MBB3042741.1"/>
    </source>
</evidence>